<dbReference type="PROSITE" id="PS00614">
    <property type="entry name" value="IGPS"/>
    <property type="match status" value="1"/>
</dbReference>
<dbReference type="SUPFAM" id="SSF51366">
    <property type="entry name" value="Ribulose-phoshate binding barrel"/>
    <property type="match status" value="1"/>
</dbReference>
<comment type="similarity">
    <text evidence="3 9">Belongs to the TrpC family.</text>
</comment>
<dbReference type="Proteomes" id="UP000287394">
    <property type="component" value="Chromosome"/>
</dbReference>
<dbReference type="OrthoDB" id="9804217at2"/>
<evidence type="ECO:0000256" key="6">
    <source>
        <dbReference type="ARBA" id="ARBA00022822"/>
    </source>
</evidence>
<dbReference type="FunCoup" id="A0A402D2E9">
    <property type="interactions" value="429"/>
</dbReference>
<keyword evidence="6 9" id="KW-0822">Tryptophan biosynthesis</keyword>
<keyword evidence="8 9" id="KW-0456">Lyase</keyword>
<dbReference type="NCBIfam" id="NF001377">
    <property type="entry name" value="PRK00278.2-4"/>
    <property type="match status" value="1"/>
</dbReference>
<dbReference type="Gene3D" id="3.20.20.70">
    <property type="entry name" value="Aldolase class I"/>
    <property type="match status" value="1"/>
</dbReference>
<proteinExistence type="inferred from homology"/>
<organism evidence="10 11">
    <name type="scientific">Capsulimonas corticalis</name>
    <dbReference type="NCBI Taxonomy" id="2219043"/>
    <lineage>
        <taxon>Bacteria</taxon>
        <taxon>Bacillati</taxon>
        <taxon>Armatimonadota</taxon>
        <taxon>Armatimonadia</taxon>
        <taxon>Capsulimonadales</taxon>
        <taxon>Capsulimonadaceae</taxon>
        <taxon>Capsulimonas</taxon>
    </lineage>
</organism>
<dbReference type="GO" id="GO:0004425">
    <property type="term" value="F:indole-3-glycerol-phosphate synthase activity"/>
    <property type="evidence" value="ECO:0007669"/>
    <property type="project" value="UniProtKB-UniRule"/>
</dbReference>
<comment type="pathway">
    <text evidence="2 9">Amino-acid biosynthesis; L-tryptophan biosynthesis; L-tryptophan from chorismate: step 4/5.</text>
</comment>
<dbReference type="AlphaFoldDB" id="A0A402D2E9"/>
<evidence type="ECO:0000256" key="8">
    <source>
        <dbReference type="ARBA" id="ARBA00023239"/>
    </source>
</evidence>
<dbReference type="Pfam" id="PF00218">
    <property type="entry name" value="IGPS"/>
    <property type="match status" value="1"/>
</dbReference>
<accession>A0A402D2E9</accession>
<evidence type="ECO:0000256" key="4">
    <source>
        <dbReference type="ARBA" id="ARBA00022605"/>
    </source>
</evidence>
<protein>
    <recommendedName>
        <fullName evidence="9">Indole-3-glycerol phosphate synthase</fullName>
        <shortName evidence="9">IGPS</shortName>
        <ecNumber evidence="9">4.1.1.48</ecNumber>
    </recommendedName>
</protein>
<evidence type="ECO:0000313" key="10">
    <source>
        <dbReference type="EMBL" id="BDI30014.1"/>
    </source>
</evidence>
<keyword evidence="5 9" id="KW-0210">Decarboxylase</keyword>
<evidence type="ECO:0000313" key="11">
    <source>
        <dbReference type="Proteomes" id="UP000287394"/>
    </source>
</evidence>
<keyword evidence="11" id="KW-1185">Reference proteome</keyword>
<dbReference type="CDD" id="cd00331">
    <property type="entry name" value="IGPS"/>
    <property type="match status" value="1"/>
</dbReference>
<dbReference type="FunFam" id="3.20.20.70:FF:000024">
    <property type="entry name" value="Indole-3-glycerol phosphate synthase"/>
    <property type="match status" value="1"/>
</dbReference>
<evidence type="ECO:0000256" key="5">
    <source>
        <dbReference type="ARBA" id="ARBA00022793"/>
    </source>
</evidence>
<dbReference type="InterPro" id="IPR045186">
    <property type="entry name" value="Indole-3-glycerol_P_synth"/>
</dbReference>
<dbReference type="EC" id="4.1.1.48" evidence="9"/>
<sequence>MADTILQTILAHKKMEMAQRRREVPFAEIRDRAADQPPTRDFTAALRRPRLGKVALIAEVKKASPTAGLIRADFDAVQIARTYEDSGADCLSVLTDERFFQGHDEFLKAVRKSVNLPLLRKDFTVDPYQIYEARVLGADAILLIASALTPYQIQDYSAVARSLGLQALVEVHSVSEMQVASHAGATLIGINSRDLSTFVTDLGIVERLASMVGPGATLVAESGIKTPADITRVREAGAHAILVGETLMRAEDIGGAVRALLG</sequence>
<dbReference type="PANTHER" id="PTHR22854:SF2">
    <property type="entry name" value="INDOLE-3-GLYCEROL-PHOSPHATE SYNTHASE"/>
    <property type="match status" value="1"/>
</dbReference>
<dbReference type="RefSeq" id="WP_119323681.1">
    <property type="nucleotide sequence ID" value="NZ_AP025739.1"/>
</dbReference>
<dbReference type="GO" id="GO:0004640">
    <property type="term" value="F:phosphoribosylanthranilate isomerase activity"/>
    <property type="evidence" value="ECO:0007669"/>
    <property type="project" value="TreeGrafter"/>
</dbReference>
<dbReference type="PANTHER" id="PTHR22854">
    <property type="entry name" value="TRYPTOPHAN BIOSYNTHESIS PROTEIN"/>
    <property type="match status" value="1"/>
</dbReference>
<name>A0A402D2E9_9BACT</name>
<dbReference type="HAMAP" id="MF_00134_B">
    <property type="entry name" value="IGPS_B"/>
    <property type="match status" value="1"/>
</dbReference>
<dbReference type="KEGG" id="ccot:CCAX7_20650"/>
<dbReference type="EMBL" id="AP025739">
    <property type="protein sequence ID" value="BDI30014.1"/>
    <property type="molecule type" value="Genomic_DNA"/>
</dbReference>
<keyword evidence="4 9" id="KW-0028">Amino-acid biosynthesis</keyword>
<evidence type="ECO:0000256" key="7">
    <source>
        <dbReference type="ARBA" id="ARBA00023141"/>
    </source>
</evidence>
<dbReference type="InterPro" id="IPR013798">
    <property type="entry name" value="Indole-3-glycerol_P_synth_dom"/>
</dbReference>
<evidence type="ECO:0000256" key="1">
    <source>
        <dbReference type="ARBA" id="ARBA00001633"/>
    </source>
</evidence>
<gene>
    <name evidence="9 10" type="primary">trpC</name>
    <name evidence="10" type="ORF">CCAX7_20650</name>
</gene>
<dbReference type="InterPro" id="IPR011060">
    <property type="entry name" value="RibuloseP-bd_barrel"/>
</dbReference>
<evidence type="ECO:0000256" key="3">
    <source>
        <dbReference type="ARBA" id="ARBA00008737"/>
    </source>
</evidence>
<reference evidence="10 11" key="1">
    <citation type="journal article" date="2019" name="Int. J. Syst. Evol. Microbiol.">
        <title>Capsulimonas corticalis gen. nov., sp. nov., an aerobic capsulated bacterium, of a novel bacterial order, Capsulimonadales ord. nov., of the class Armatimonadia of the phylum Armatimonadetes.</title>
        <authorList>
            <person name="Li J."/>
            <person name="Kudo C."/>
            <person name="Tonouchi A."/>
        </authorList>
    </citation>
    <scope>NUCLEOTIDE SEQUENCE [LARGE SCALE GENOMIC DNA]</scope>
    <source>
        <strain evidence="10 11">AX-7</strain>
    </source>
</reference>
<comment type="catalytic activity">
    <reaction evidence="1 9">
        <text>1-(2-carboxyphenylamino)-1-deoxy-D-ribulose 5-phosphate + H(+) = (1S,2R)-1-C-(indol-3-yl)glycerol 3-phosphate + CO2 + H2O</text>
        <dbReference type="Rhea" id="RHEA:23476"/>
        <dbReference type="ChEBI" id="CHEBI:15377"/>
        <dbReference type="ChEBI" id="CHEBI:15378"/>
        <dbReference type="ChEBI" id="CHEBI:16526"/>
        <dbReference type="ChEBI" id="CHEBI:58613"/>
        <dbReference type="ChEBI" id="CHEBI:58866"/>
        <dbReference type="EC" id="4.1.1.48"/>
    </reaction>
</comment>
<evidence type="ECO:0000256" key="9">
    <source>
        <dbReference type="HAMAP-Rule" id="MF_00134"/>
    </source>
</evidence>
<keyword evidence="7 9" id="KW-0057">Aromatic amino acid biosynthesis</keyword>
<dbReference type="InterPro" id="IPR013785">
    <property type="entry name" value="Aldolase_TIM"/>
</dbReference>
<dbReference type="GO" id="GO:0000162">
    <property type="term" value="P:L-tryptophan biosynthetic process"/>
    <property type="evidence" value="ECO:0007669"/>
    <property type="project" value="UniProtKB-UniRule"/>
</dbReference>
<dbReference type="InterPro" id="IPR001468">
    <property type="entry name" value="Indole-3-GlycerolPSynthase_CS"/>
</dbReference>
<evidence type="ECO:0000256" key="2">
    <source>
        <dbReference type="ARBA" id="ARBA00004696"/>
    </source>
</evidence>